<evidence type="ECO:0000256" key="7">
    <source>
        <dbReference type="ARBA" id="ARBA00022722"/>
    </source>
</evidence>
<keyword evidence="4" id="KW-0808">Transferase</keyword>
<keyword evidence="11" id="KW-0378">Hydrolase</keyword>
<proteinExistence type="predicted"/>
<keyword evidence="3" id="KW-1048">Host nucleus</keyword>
<dbReference type="GO" id="GO:0042025">
    <property type="term" value="C:host cell nucleus"/>
    <property type="evidence" value="ECO:0007669"/>
    <property type="project" value="UniProtKB-SubCell"/>
</dbReference>
<evidence type="ECO:0000256" key="12">
    <source>
        <dbReference type="ARBA" id="ARBA00023124"/>
    </source>
</evidence>
<dbReference type="InterPro" id="IPR022692">
    <property type="entry name" value="Gemini_AL1_REP_central"/>
</dbReference>
<feature type="domain" description="CRESS-DNA virus Rep endonuclease" evidence="14">
    <location>
        <begin position="4"/>
        <end position="105"/>
    </location>
</feature>
<dbReference type="SUPFAM" id="SSF52540">
    <property type="entry name" value="P-loop containing nucleoside triphosphate hydrolases"/>
    <property type="match status" value="1"/>
</dbReference>
<dbReference type="SUPFAM" id="SSF55464">
    <property type="entry name" value="Origin of replication-binding domain, RBD-like"/>
    <property type="match status" value="1"/>
</dbReference>
<dbReference type="Pfam" id="PF00799">
    <property type="entry name" value="Gemini_AL1"/>
    <property type="match status" value="1"/>
</dbReference>
<keyword evidence="9" id="KW-0547">Nucleotide-binding</keyword>
<dbReference type="GO" id="GO:0005198">
    <property type="term" value="F:structural molecule activity"/>
    <property type="evidence" value="ECO:0007669"/>
    <property type="project" value="InterPro"/>
</dbReference>
<evidence type="ECO:0000256" key="8">
    <source>
        <dbReference type="ARBA" id="ARBA00022723"/>
    </source>
</evidence>
<evidence type="ECO:0000256" key="10">
    <source>
        <dbReference type="ARBA" id="ARBA00022759"/>
    </source>
</evidence>
<dbReference type="GO" id="GO:0046872">
    <property type="term" value="F:metal ion binding"/>
    <property type="evidence" value="ECO:0007669"/>
    <property type="project" value="UniProtKB-KW"/>
</dbReference>
<protein>
    <recommendedName>
        <fullName evidence="2">Replication-associated protein</fullName>
    </recommendedName>
</protein>
<evidence type="ECO:0000313" key="15">
    <source>
        <dbReference type="EMBL" id="QXN75653.1"/>
    </source>
</evidence>
<accession>A0A8F5RCZ6</accession>
<dbReference type="GO" id="GO:0003677">
    <property type="term" value="F:DNA binding"/>
    <property type="evidence" value="ECO:0007669"/>
    <property type="project" value="UniProtKB-KW"/>
</dbReference>
<keyword evidence="7" id="KW-0540">Nuclease</keyword>
<evidence type="ECO:0000256" key="2">
    <source>
        <dbReference type="ARBA" id="ARBA00014531"/>
    </source>
</evidence>
<dbReference type="Pfam" id="PF08283">
    <property type="entry name" value="Gemini_AL1_M"/>
    <property type="match status" value="1"/>
</dbReference>
<dbReference type="EMBL" id="MW678969">
    <property type="protein sequence ID" value="QXN75653.1"/>
    <property type="molecule type" value="Genomic_DNA"/>
</dbReference>
<evidence type="ECO:0000259" key="14">
    <source>
        <dbReference type="PROSITE" id="PS52020"/>
    </source>
</evidence>
<keyword evidence="6" id="KW-0235">DNA replication</keyword>
<keyword evidence="8" id="KW-0479">Metal-binding</keyword>
<keyword evidence="5" id="KW-0548">Nucleotidyltransferase</keyword>
<evidence type="ECO:0000256" key="3">
    <source>
        <dbReference type="ARBA" id="ARBA00022562"/>
    </source>
</evidence>
<evidence type="ECO:0000256" key="5">
    <source>
        <dbReference type="ARBA" id="ARBA00022695"/>
    </source>
</evidence>
<evidence type="ECO:0000256" key="9">
    <source>
        <dbReference type="ARBA" id="ARBA00022741"/>
    </source>
</evidence>
<evidence type="ECO:0000256" key="4">
    <source>
        <dbReference type="ARBA" id="ARBA00022679"/>
    </source>
</evidence>
<comment type="subcellular location">
    <subcellularLocation>
        <location evidence="1">Host nucleus</location>
    </subcellularLocation>
</comment>
<dbReference type="Gene3D" id="3.40.1310.20">
    <property type="match status" value="1"/>
</dbReference>
<evidence type="ECO:0000256" key="6">
    <source>
        <dbReference type="ARBA" id="ARBA00022705"/>
    </source>
</evidence>
<dbReference type="InterPro" id="IPR027417">
    <property type="entry name" value="P-loop_NTPase"/>
</dbReference>
<evidence type="ECO:0000256" key="1">
    <source>
        <dbReference type="ARBA" id="ARBA00004147"/>
    </source>
</evidence>
<organism evidence="15">
    <name type="scientific">Genomoviridae sp</name>
    <dbReference type="NCBI Taxonomy" id="2202565"/>
    <lineage>
        <taxon>Viruses</taxon>
        <taxon>Monodnaviria</taxon>
        <taxon>Shotokuvirae</taxon>
        <taxon>Cressdnaviricota</taxon>
        <taxon>Repensiviricetes</taxon>
        <taxon>Geplafuvirales</taxon>
        <taxon>Genomoviridae</taxon>
    </lineage>
</organism>
<evidence type="ECO:0000256" key="13">
    <source>
        <dbReference type="ARBA" id="ARBA00023125"/>
    </source>
</evidence>
<keyword evidence="13" id="KW-0238">DNA-binding</keyword>
<dbReference type="InterPro" id="IPR049912">
    <property type="entry name" value="CRESS_DNA_REP"/>
</dbReference>
<sequence length="325" mass="36692">MPFYFEAKYGLLTYAQCGELDPHEIVCHLGELGAECIIGRENHHDGGIHLHAFFMFGRKFRSRNERVFDVGGRHPNIVRGYGTPEKGWDYATKDGDVVGGGLGRPGGDGVSEAGNVWAQLVLAPSREEFFDMCARLAPRALLCNFTSLRCYADWKYRDDPVEYRHPVGLLFRPDLDSRLNSWVQQNLGGCRDSGRRRSLVLYGPTRTGKTVWARSLAKHAYFGGLFCMDEALDGVEYAVFDDMQGGLKFFHSYKFWLGCQAQFYVTDKYKGKKLINWGRPSIYVSNQNPLCDEGVDHDWLIGNCDFIEVTESLLMPVESGVGLEL</sequence>
<dbReference type="GO" id="GO:0016888">
    <property type="term" value="F:DNA endonuclease activity, producing 5'-phosphomonoesters"/>
    <property type="evidence" value="ECO:0007669"/>
    <property type="project" value="InterPro"/>
</dbReference>
<dbReference type="GO" id="GO:0000166">
    <property type="term" value="F:nucleotide binding"/>
    <property type="evidence" value="ECO:0007669"/>
    <property type="project" value="UniProtKB-KW"/>
</dbReference>
<dbReference type="GO" id="GO:0016779">
    <property type="term" value="F:nucleotidyltransferase activity"/>
    <property type="evidence" value="ECO:0007669"/>
    <property type="project" value="UniProtKB-KW"/>
</dbReference>
<dbReference type="PRINTS" id="PR00228">
    <property type="entry name" value="GEMCOATCLVL1"/>
</dbReference>
<keyword evidence="10" id="KW-0255">Endonuclease</keyword>
<evidence type="ECO:0000256" key="11">
    <source>
        <dbReference type="ARBA" id="ARBA00022801"/>
    </source>
</evidence>
<dbReference type="GO" id="GO:0006260">
    <property type="term" value="P:DNA replication"/>
    <property type="evidence" value="ECO:0007669"/>
    <property type="project" value="UniProtKB-KW"/>
</dbReference>
<dbReference type="InterPro" id="IPR001301">
    <property type="entry name" value="Gemini_AL1_CLV"/>
</dbReference>
<reference evidence="15" key="1">
    <citation type="submission" date="2021-02" db="EMBL/GenBank/DDBJ databases">
        <title>Agricultural practices are the primary influencer of seasonal variation in a dryland aerobiome.</title>
        <authorList>
            <person name="Finn D.R."/>
            <person name="Maldonado J."/>
            <person name="Schmidlin K."/>
            <person name="Kraberger S."/>
            <person name="Fontenele R.S."/>
            <person name="Herckes P."/>
            <person name="Fraser M."/>
            <person name="Garcia-Pichel F."/>
            <person name="Varsani A."/>
        </authorList>
    </citation>
    <scope>NUCLEOTIDE SEQUENCE</scope>
    <source>
        <strain evidence="15">D10_9391</strain>
    </source>
</reference>
<name>A0A8F5RCZ6_9VIRU</name>
<dbReference type="Gene3D" id="3.40.50.300">
    <property type="entry name" value="P-loop containing nucleotide triphosphate hydrolases"/>
    <property type="match status" value="1"/>
</dbReference>
<dbReference type="PROSITE" id="PS52020">
    <property type="entry name" value="CRESS_DNA_REP"/>
    <property type="match status" value="1"/>
</dbReference>
<keyword evidence="12" id="KW-0190">Covalent protein-DNA linkage</keyword>